<gene>
    <name evidence="1" type="ORF">EYF80_022995</name>
</gene>
<protein>
    <submittedName>
        <fullName evidence="1">Uncharacterized protein</fullName>
    </submittedName>
</protein>
<sequence length="134" mass="14866">MPLPFPPPRSGATWLSGKRLLRDVKCRHGSLTSSSLWSPLTKHCSISYMPCDSLTTKPTLDVSRPRDAMSVHTNTSAWPAFWNDRKMPARTAAGISPWRRACRTPISSSEYPSQLTVADLLQNTNVATPPPPFF</sequence>
<reference evidence="1 2" key="1">
    <citation type="submission" date="2019-03" db="EMBL/GenBank/DDBJ databases">
        <title>First draft genome of Liparis tanakae, snailfish: a comprehensive survey of snailfish specific genes.</title>
        <authorList>
            <person name="Kim W."/>
            <person name="Song I."/>
            <person name="Jeong J.-H."/>
            <person name="Kim D."/>
            <person name="Kim S."/>
            <person name="Ryu S."/>
            <person name="Song J.Y."/>
            <person name="Lee S.K."/>
        </authorList>
    </citation>
    <scope>NUCLEOTIDE SEQUENCE [LARGE SCALE GENOMIC DNA]</scope>
    <source>
        <tissue evidence="1">Muscle</tissue>
    </source>
</reference>
<proteinExistence type="predicted"/>
<name>A0A4Z2HP37_9TELE</name>
<comment type="caution">
    <text evidence="1">The sequence shown here is derived from an EMBL/GenBank/DDBJ whole genome shotgun (WGS) entry which is preliminary data.</text>
</comment>
<dbReference type="AlphaFoldDB" id="A0A4Z2HP37"/>
<keyword evidence="2" id="KW-1185">Reference proteome</keyword>
<dbReference type="Proteomes" id="UP000314294">
    <property type="component" value="Unassembled WGS sequence"/>
</dbReference>
<organism evidence="1 2">
    <name type="scientific">Liparis tanakae</name>
    <name type="common">Tanaka's snailfish</name>
    <dbReference type="NCBI Taxonomy" id="230148"/>
    <lineage>
        <taxon>Eukaryota</taxon>
        <taxon>Metazoa</taxon>
        <taxon>Chordata</taxon>
        <taxon>Craniata</taxon>
        <taxon>Vertebrata</taxon>
        <taxon>Euteleostomi</taxon>
        <taxon>Actinopterygii</taxon>
        <taxon>Neopterygii</taxon>
        <taxon>Teleostei</taxon>
        <taxon>Neoteleostei</taxon>
        <taxon>Acanthomorphata</taxon>
        <taxon>Eupercaria</taxon>
        <taxon>Perciformes</taxon>
        <taxon>Cottioidei</taxon>
        <taxon>Cottales</taxon>
        <taxon>Liparidae</taxon>
        <taxon>Liparis</taxon>
    </lineage>
</organism>
<dbReference type="EMBL" id="SRLO01000214">
    <property type="protein sequence ID" value="TNN66753.1"/>
    <property type="molecule type" value="Genomic_DNA"/>
</dbReference>
<accession>A0A4Z2HP37</accession>
<evidence type="ECO:0000313" key="1">
    <source>
        <dbReference type="EMBL" id="TNN66753.1"/>
    </source>
</evidence>
<evidence type="ECO:0000313" key="2">
    <source>
        <dbReference type="Proteomes" id="UP000314294"/>
    </source>
</evidence>